<feature type="domain" description="TonB C-terminal" evidence="7">
    <location>
        <begin position="34"/>
        <end position="121"/>
    </location>
</feature>
<feature type="region of interest" description="Disordered" evidence="5">
    <location>
        <begin position="102"/>
        <end position="121"/>
    </location>
</feature>
<organism evidence="8 9">
    <name type="scientific">Chenggangzhangella methanolivorans</name>
    <dbReference type="NCBI Taxonomy" id="1437009"/>
    <lineage>
        <taxon>Bacteria</taxon>
        <taxon>Pseudomonadati</taxon>
        <taxon>Pseudomonadota</taxon>
        <taxon>Alphaproteobacteria</taxon>
        <taxon>Hyphomicrobiales</taxon>
        <taxon>Methylopilaceae</taxon>
        <taxon>Chenggangzhangella</taxon>
    </lineage>
</organism>
<dbReference type="EMBL" id="CP081869">
    <property type="protein sequence ID" value="QZN99324.1"/>
    <property type="molecule type" value="Genomic_DNA"/>
</dbReference>
<dbReference type="KEGG" id="cmet:K6K41_21465"/>
<dbReference type="NCBIfam" id="TIGR01352">
    <property type="entry name" value="tonB_Cterm"/>
    <property type="match status" value="1"/>
</dbReference>
<dbReference type="Pfam" id="PF13103">
    <property type="entry name" value="TonB_2"/>
    <property type="match status" value="1"/>
</dbReference>
<proteinExistence type="predicted"/>
<evidence type="ECO:0000259" key="7">
    <source>
        <dbReference type="PROSITE" id="PS52015"/>
    </source>
</evidence>
<keyword evidence="9" id="KW-1185">Reference proteome</keyword>
<evidence type="ECO:0000256" key="5">
    <source>
        <dbReference type="SAM" id="MobiDB-lite"/>
    </source>
</evidence>
<name>A0A9E6R8L9_9HYPH</name>
<gene>
    <name evidence="8" type="ORF">K6K41_21465</name>
</gene>
<dbReference type="GO" id="GO:0055085">
    <property type="term" value="P:transmembrane transport"/>
    <property type="evidence" value="ECO:0007669"/>
    <property type="project" value="InterPro"/>
</dbReference>
<dbReference type="Gene3D" id="3.30.1150.10">
    <property type="match status" value="1"/>
</dbReference>
<keyword evidence="3" id="KW-1133">Transmembrane helix</keyword>
<dbReference type="PROSITE" id="PS52015">
    <property type="entry name" value="TONB_CTD"/>
    <property type="match status" value="1"/>
</dbReference>
<dbReference type="InterPro" id="IPR037682">
    <property type="entry name" value="TonB_C"/>
</dbReference>
<comment type="subcellular location">
    <subcellularLocation>
        <location evidence="1">Membrane</location>
        <topology evidence="1">Single-pass membrane protein</topology>
    </subcellularLocation>
</comment>
<dbReference type="GO" id="GO:0016020">
    <property type="term" value="C:membrane"/>
    <property type="evidence" value="ECO:0007669"/>
    <property type="project" value="UniProtKB-SubCell"/>
</dbReference>
<evidence type="ECO:0000313" key="9">
    <source>
        <dbReference type="Proteomes" id="UP000825701"/>
    </source>
</evidence>
<dbReference type="AlphaFoldDB" id="A0A9E6R8L9"/>
<dbReference type="RefSeq" id="WP_261402380.1">
    <property type="nucleotide sequence ID" value="NZ_CP081869.1"/>
</dbReference>
<evidence type="ECO:0000256" key="4">
    <source>
        <dbReference type="ARBA" id="ARBA00023136"/>
    </source>
</evidence>
<dbReference type="SUPFAM" id="SSF74653">
    <property type="entry name" value="TolA/TonB C-terminal domain"/>
    <property type="match status" value="1"/>
</dbReference>
<keyword evidence="6" id="KW-0732">Signal</keyword>
<evidence type="ECO:0000256" key="2">
    <source>
        <dbReference type="ARBA" id="ARBA00022692"/>
    </source>
</evidence>
<reference evidence="8" key="1">
    <citation type="submission" date="2021-08" db="EMBL/GenBank/DDBJ databases">
        <authorList>
            <person name="Zhang H."/>
            <person name="Xu M."/>
            <person name="Yu Z."/>
            <person name="Yang L."/>
            <person name="Cai Y."/>
        </authorList>
    </citation>
    <scope>NUCLEOTIDE SEQUENCE</scope>
    <source>
        <strain evidence="8">CHL1</strain>
    </source>
</reference>
<evidence type="ECO:0000256" key="6">
    <source>
        <dbReference type="SAM" id="SignalP"/>
    </source>
</evidence>
<evidence type="ECO:0000256" key="1">
    <source>
        <dbReference type="ARBA" id="ARBA00004167"/>
    </source>
</evidence>
<dbReference type="InterPro" id="IPR006260">
    <property type="entry name" value="TonB/TolA_C"/>
</dbReference>
<evidence type="ECO:0000313" key="8">
    <source>
        <dbReference type="EMBL" id="QZN99324.1"/>
    </source>
</evidence>
<evidence type="ECO:0000256" key="3">
    <source>
        <dbReference type="ARBA" id="ARBA00022989"/>
    </source>
</evidence>
<feature type="chain" id="PRO_5039174553" evidence="6">
    <location>
        <begin position="22"/>
        <end position="121"/>
    </location>
</feature>
<keyword evidence="2" id="KW-0812">Transmembrane</keyword>
<accession>A0A9E6R8L9</accession>
<dbReference type="Proteomes" id="UP000825701">
    <property type="component" value="Chromosome"/>
</dbReference>
<feature type="signal peptide" evidence="6">
    <location>
        <begin position="1"/>
        <end position="21"/>
    </location>
</feature>
<sequence length="121" mass="12587">MFARSLLALSLTLAVASPAPAEPEKPPLPQNRQEWAVAARLTFAGARPLPDSVKGVAGSLRTVVRIEIRRDGSIADVRIEKSSGFGPADEAALKMARDAGSLPPLPADIPGETHAATLPSS</sequence>
<keyword evidence="4" id="KW-0472">Membrane</keyword>
<protein>
    <submittedName>
        <fullName evidence="8">TonB C-terminal domain-containing protein</fullName>
    </submittedName>
</protein>